<organism evidence="3 4">
    <name type="scientific">Magnetospirillum moscoviense</name>
    <dbReference type="NCBI Taxonomy" id="1437059"/>
    <lineage>
        <taxon>Bacteria</taxon>
        <taxon>Pseudomonadati</taxon>
        <taxon>Pseudomonadota</taxon>
        <taxon>Alphaproteobacteria</taxon>
        <taxon>Rhodospirillales</taxon>
        <taxon>Rhodospirillaceae</taxon>
        <taxon>Magnetospirillum</taxon>
    </lineage>
</organism>
<dbReference type="InterPro" id="IPR036986">
    <property type="entry name" value="S4_RNA-bd_sf"/>
</dbReference>
<dbReference type="STRING" id="1437059.A6A05_01950"/>
<name>A0A178MMU7_9PROT</name>
<dbReference type="AlphaFoldDB" id="A0A178MMU7"/>
<dbReference type="CDD" id="cd00165">
    <property type="entry name" value="S4"/>
    <property type="match status" value="1"/>
</dbReference>
<gene>
    <name evidence="3" type="ORF">A6A05_01950</name>
</gene>
<feature type="domain" description="RNA-binding S4" evidence="2">
    <location>
        <begin position="5"/>
        <end position="65"/>
    </location>
</feature>
<reference evidence="3 4" key="1">
    <citation type="submission" date="2016-04" db="EMBL/GenBank/DDBJ databases">
        <title>Draft genome sequence of freshwater magnetotactic bacteria Magnetospirillum marisnigri SP-1 and Magnetospirillum moscoviense BB-1.</title>
        <authorList>
            <person name="Koziaeva V."/>
            <person name="Dziuba M.V."/>
            <person name="Ivanov T.M."/>
            <person name="Kuznetsov B."/>
            <person name="Grouzdev D.S."/>
        </authorList>
    </citation>
    <scope>NUCLEOTIDE SEQUENCE [LARGE SCALE GENOMIC DNA]</scope>
    <source>
        <strain evidence="3 4">BB-1</strain>
    </source>
</reference>
<protein>
    <submittedName>
        <fullName evidence="3">Heat-shock protein</fullName>
    </submittedName>
</protein>
<dbReference type="EMBL" id="LWQU01000141">
    <property type="protein sequence ID" value="OAN49999.1"/>
    <property type="molecule type" value="Genomic_DNA"/>
</dbReference>
<evidence type="ECO:0000256" key="1">
    <source>
        <dbReference type="PROSITE-ProRule" id="PRU00182"/>
    </source>
</evidence>
<proteinExistence type="predicted"/>
<dbReference type="OrthoDB" id="9797176at2"/>
<dbReference type="Gene3D" id="3.10.290.10">
    <property type="entry name" value="RNA-binding S4 domain"/>
    <property type="match status" value="1"/>
</dbReference>
<evidence type="ECO:0000313" key="3">
    <source>
        <dbReference type="EMBL" id="OAN49999.1"/>
    </source>
</evidence>
<dbReference type="GO" id="GO:0003723">
    <property type="term" value="F:RNA binding"/>
    <property type="evidence" value="ECO:0007669"/>
    <property type="project" value="UniProtKB-KW"/>
</dbReference>
<accession>A0A178MMU7</accession>
<dbReference type="Proteomes" id="UP000078543">
    <property type="component" value="Unassembled WGS sequence"/>
</dbReference>
<evidence type="ECO:0000259" key="2">
    <source>
        <dbReference type="SMART" id="SM00363"/>
    </source>
</evidence>
<keyword evidence="1" id="KW-0694">RNA-binding</keyword>
<dbReference type="RefSeq" id="WP_068500654.1">
    <property type="nucleotide sequence ID" value="NZ_LWQU01000141.1"/>
</dbReference>
<dbReference type="PROSITE" id="PS50889">
    <property type="entry name" value="S4"/>
    <property type="match status" value="1"/>
</dbReference>
<dbReference type="InterPro" id="IPR002942">
    <property type="entry name" value="S4_RNA-bd"/>
</dbReference>
<evidence type="ECO:0000313" key="4">
    <source>
        <dbReference type="Proteomes" id="UP000078543"/>
    </source>
</evidence>
<dbReference type="SUPFAM" id="SSF55174">
    <property type="entry name" value="Alpha-L RNA-binding motif"/>
    <property type="match status" value="1"/>
</dbReference>
<dbReference type="Pfam" id="PF01479">
    <property type="entry name" value="S4"/>
    <property type="match status" value="1"/>
</dbReference>
<comment type="caution">
    <text evidence="3">The sequence shown here is derived from an EMBL/GenBank/DDBJ whole genome shotgun (WGS) entry which is preliminary data.</text>
</comment>
<sequence>MADGLRLDKWLWFARFFKTRGLAQKAIEDGLVTVGGRAVGKVAQAVRVGDVVCFPAGRRFRQVQVVALGGRRGPAAEAQGLYADEVFVELPL</sequence>
<keyword evidence="4" id="KW-1185">Reference proteome</keyword>
<dbReference type="SMART" id="SM00363">
    <property type="entry name" value="S4"/>
    <property type="match status" value="1"/>
</dbReference>